<gene>
    <name evidence="1" type="ORF">ACFFF7_00790</name>
</gene>
<dbReference type="Proteomes" id="UP001589943">
    <property type="component" value="Unassembled WGS sequence"/>
</dbReference>
<accession>A0ABV6PDP1</accession>
<dbReference type="RefSeq" id="WP_379479462.1">
    <property type="nucleotide sequence ID" value="NZ_JBHLTL010000001.1"/>
</dbReference>
<proteinExistence type="predicted"/>
<comment type="caution">
    <text evidence="1">The sequence shown here is derived from an EMBL/GenBank/DDBJ whole genome shotgun (WGS) entry which is preliminary data.</text>
</comment>
<dbReference type="EMBL" id="JBHLTL010000001">
    <property type="protein sequence ID" value="MFC0587943.1"/>
    <property type="molecule type" value="Genomic_DNA"/>
</dbReference>
<name>A0ABV6PDP1_9SPHN</name>
<protein>
    <submittedName>
        <fullName evidence="1">Uncharacterized protein</fullName>
    </submittedName>
</protein>
<sequence>MAKPKNENSQFLLNFSGSYLESSNAADRRPAAYNGGQNRVRSFVDQRTIDARQEALRRVKANGIFEVPKDDGGS</sequence>
<reference evidence="1 2" key="1">
    <citation type="submission" date="2024-09" db="EMBL/GenBank/DDBJ databases">
        <authorList>
            <person name="Sun Q."/>
            <person name="Mori K."/>
        </authorList>
    </citation>
    <scope>NUCLEOTIDE SEQUENCE [LARGE SCALE GENOMIC DNA]</scope>
    <source>
        <strain evidence="1 2">NCAIM B.02537</strain>
    </source>
</reference>
<organism evidence="1 2">
    <name type="scientific">Novosphingobium aquiterrae</name>
    <dbReference type="NCBI Taxonomy" id="624388"/>
    <lineage>
        <taxon>Bacteria</taxon>
        <taxon>Pseudomonadati</taxon>
        <taxon>Pseudomonadota</taxon>
        <taxon>Alphaproteobacteria</taxon>
        <taxon>Sphingomonadales</taxon>
        <taxon>Sphingomonadaceae</taxon>
        <taxon>Novosphingobium</taxon>
    </lineage>
</organism>
<keyword evidence="2" id="KW-1185">Reference proteome</keyword>
<evidence type="ECO:0000313" key="1">
    <source>
        <dbReference type="EMBL" id="MFC0587943.1"/>
    </source>
</evidence>
<evidence type="ECO:0000313" key="2">
    <source>
        <dbReference type="Proteomes" id="UP001589943"/>
    </source>
</evidence>